<protein>
    <submittedName>
        <fullName evidence="1">Uncharacterized protein</fullName>
    </submittedName>
</protein>
<dbReference type="Proteomes" id="UP001501578">
    <property type="component" value="Unassembled WGS sequence"/>
</dbReference>
<sequence>MELLARARELKPDLVHYATEGRFARELTAVLDRFYADGPAGDEATAFLPIDYFAHQHRLAGGDTIIDRYLGDHPGLGADDRRLLRSWKEVVEGVFEVTGRHGPSVRLFNLVDELTYRAYSNLGDHAFEPLSKGMYVVGRLIPLGPDWLISATPSVHTEQARDTLVPVAAHVALDNPAYAFRNPFILAEARRAQAEHRRCFMAHFGADEVVMPGAQVAERLGGYLDHQHEQLGGRREDLEVPEHVARAETVALIFDEHDGLGYYTDFGRLAEIFERPELAIRRESRELLTAYLKGEAVSPVPLVRLAERDHAKADRVFARLLGRSGFAWARSGQALLRTHKPGYFEGPRLPTVAPMTRAIAEHLAS</sequence>
<keyword evidence="2" id="KW-1185">Reference proteome</keyword>
<proteinExistence type="predicted"/>
<organism evidence="1 2">
    <name type="scientific">Nonomuraea longicatena</name>
    <dbReference type="NCBI Taxonomy" id="83682"/>
    <lineage>
        <taxon>Bacteria</taxon>
        <taxon>Bacillati</taxon>
        <taxon>Actinomycetota</taxon>
        <taxon>Actinomycetes</taxon>
        <taxon>Streptosporangiales</taxon>
        <taxon>Streptosporangiaceae</taxon>
        <taxon>Nonomuraea</taxon>
    </lineage>
</organism>
<name>A0ABN1PUD6_9ACTN</name>
<accession>A0ABN1PUD6</accession>
<evidence type="ECO:0000313" key="1">
    <source>
        <dbReference type="EMBL" id="GAA0933320.1"/>
    </source>
</evidence>
<comment type="caution">
    <text evidence="1">The sequence shown here is derived from an EMBL/GenBank/DDBJ whole genome shotgun (WGS) entry which is preliminary data.</text>
</comment>
<dbReference type="EMBL" id="BAAAHQ010000020">
    <property type="protein sequence ID" value="GAA0933320.1"/>
    <property type="molecule type" value="Genomic_DNA"/>
</dbReference>
<evidence type="ECO:0000313" key="2">
    <source>
        <dbReference type="Proteomes" id="UP001501578"/>
    </source>
</evidence>
<reference evidence="1 2" key="1">
    <citation type="journal article" date="2019" name="Int. J. Syst. Evol. Microbiol.">
        <title>The Global Catalogue of Microorganisms (GCM) 10K type strain sequencing project: providing services to taxonomists for standard genome sequencing and annotation.</title>
        <authorList>
            <consortium name="The Broad Institute Genomics Platform"/>
            <consortium name="The Broad Institute Genome Sequencing Center for Infectious Disease"/>
            <person name="Wu L."/>
            <person name="Ma J."/>
        </authorList>
    </citation>
    <scope>NUCLEOTIDE SEQUENCE [LARGE SCALE GENOMIC DNA]</scope>
    <source>
        <strain evidence="1 2">JCM 11136</strain>
    </source>
</reference>
<dbReference type="RefSeq" id="WP_343951381.1">
    <property type="nucleotide sequence ID" value="NZ_BAAAHQ010000020.1"/>
</dbReference>
<gene>
    <name evidence="1" type="ORF">GCM10009560_39500</name>
</gene>